<dbReference type="Gene3D" id="3.40.50.720">
    <property type="entry name" value="NAD(P)-binding Rossmann-like Domain"/>
    <property type="match status" value="1"/>
</dbReference>
<dbReference type="GO" id="GO:0016020">
    <property type="term" value="C:membrane"/>
    <property type="evidence" value="ECO:0007669"/>
    <property type="project" value="TreeGrafter"/>
</dbReference>
<gene>
    <name evidence="4" type="ORF">D7V20_11570</name>
</gene>
<comment type="similarity">
    <text evidence="1 3">Belongs to the short-chain dehydrogenases/reductases (SDR) family.</text>
</comment>
<organism evidence="4 5">
    <name type="scientific">Acinetobacter rongchengensis</name>
    <dbReference type="NCBI Taxonomy" id="2419601"/>
    <lineage>
        <taxon>Bacteria</taxon>
        <taxon>Pseudomonadati</taxon>
        <taxon>Pseudomonadota</taxon>
        <taxon>Gammaproteobacteria</taxon>
        <taxon>Moraxellales</taxon>
        <taxon>Moraxellaceae</taxon>
        <taxon>Acinetobacter</taxon>
    </lineage>
</organism>
<dbReference type="PANTHER" id="PTHR44196">
    <property type="entry name" value="DEHYDROGENASE/REDUCTASE SDR FAMILY MEMBER 7B"/>
    <property type="match status" value="1"/>
</dbReference>
<evidence type="ECO:0000313" key="5">
    <source>
        <dbReference type="Proteomes" id="UP000280405"/>
    </source>
</evidence>
<dbReference type="PRINTS" id="PR00080">
    <property type="entry name" value="SDRFAMILY"/>
</dbReference>
<dbReference type="InterPro" id="IPR002347">
    <property type="entry name" value="SDR_fam"/>
</dbReference>
<sequence length="286" mass="31557">MIKHFNHAVVAITGAGSGIGRALAIRFAQENCHLALSDLHLDSVEETKQIIQSKARFKDLKITCQKVDVSDQQQVFDWAKYVFDTHGKVNLIINNAGVALSGTVAALEIKDYQWIMNINFWGVIYGTKAFLPYLEQSGEGHIVNISSVFGLTAQPFMSGYNASKYAVRGFTEALRQDLEISNSVVSATCVHPGGIKTNIAQSARISEKLSKLTGKSSQDATKEFEMTFLTSAEKAANTIFKAVKNNKRRVLIGPDSKLYDWSARLLPSSYQAIFTAVVRSRMAKKK</sequence>
<evidence type="ECO:0000256" key="1">
    <source>
        <dbReference type="ARBA" id="ARBA00006484"/>
    </source>
</evidence>
<dbReference type="InterPro" id="IPR036291">
    <property type="entry name" value="NAD(P)-bd_dom_sf"/>
</dbReference>
<evidence type="ECO:0000256" key="3">
    <source>
        <dbReference type="RuleBase" id="RU000363"/>
    </source>
</evidence>
<dbReference type="GO" id="GO:0016491">
    <property type="term" value="F:oxidoreductase activity"/>
    <property type="evidence" value="ECO:0007669"/>
    <property type="project" value="UniProtKB-KW"/>
</dbReference>
<dbReference type="PANTHER" id="PTHR44196:SF1">
    <property type="entry name" value="DEHYDROGENASE_REDUCTASE SDR FAMILY MEMBER 7B"/>
    <property type="match status" value="1"/>
</dbReference>
<dbReference type="Proteomes" id="UP000280405">
    <property type="component" value="Unassembled WGS sequence"/>
</dbReference>
<dbReference type="InterPro" id="IPR020904">
    <property type="entry name" value="Sc_DH/Rdtase_CS"/>
</dbReference>
<dbReference type="AlphaFoldDB" id="A0A3A8F4K3"/>
<dbReference type="Pfam" id="PF00106">
    <property type="entry name" value="adh_short"/>
    <property type="match status" value="1"/>
</dbReference>
<proteinExistence type="inferred from homology"/>
<dbReference type="PRINTS" id="PR00081">
    <property type="entry name" value="GDHRDH"/>
</dbReference>
<name>A0A3A8F4K3_9GAMM</name>
<dbReference type="OrthoDB" id="4690547at2"/>
<dbReference type="SUPFAM" id="SSF51735">
    <property type="entry name" value="NAD(P)-binding Rossmann-fold domains"/>
    <property type="match status" value="1"/>
</dbReference>
<evidence type="ECO:0000256" key="2">
    <source>
        <dbReference type="ARBA" id="ARBA00023002"/>
    </source>
</evidence>
<comment type="caution">
    <text evidence="4">The sequence shown here is derived from an EMBL/GenBank/DDBJ whole genome shotgun (WGS) entry which is preliminary data.</text>
</comment>
<dbReference type="CDD" id="cd05233">
    <property type="entry name" value="SDR_c"/>
    <property type="match status" value="1"/>
</dbReference>
<evidence type="ECO:0000313" key="4">
    <source>
        <dbReference type="EMBL" id="RKG37254.1"/>
    </source>
</evidence>
<dbReference type="EMBL" id="RAXT01000024">
    <property type="protein sequence ID" value="RKG37254.1"/>
    <property type="molecule type" value="Genomic_DNA"/>
</dbReference>
<keyword evidence="2" id="KW-0560">Oxidoreductase</keyword>
<protein>
    <submittedName>
        <fullName evidence="4">SDR family oxidoreductase</fullName>
    </submittedName>
</protein>
<accession>A0A3A8F4K3</accession>
<keyword evidence="5" id="KW-1185">Reference proteome</keyword>
<reference evidence="4 5" key="1">
    <citation type="submission" date="2018-09" db="EMBL/GenBank/DDBJ databases">
        <title>The draft genome of Acinetobacter spp. strains.</title>
        <authorList>
            <person name="Qin J."/>
            <person name="Feng Y."/>
            <person name="Zong Z."/>
        </authorList>
    </citation>
    <scope>NUCLEOTIDE SEQUENCE [LARGE SCALE GENOMIC DNA]</scope>
    <source>
        <strain evidence="4 5">WCHAc060115</strain>
    </source>
</reference>
<dbReference type="PROSITE" id="PS00061">
    <property type="entry name" value="ADH_SHORT"/>
    <property type="match status" value="1"/>
</dbReference>